<proteinExistence type="predicted"/>
<dbReference type="AlphaFoldDB" id="A0A1G6XW78"/>
<evidence type="ECO:0000313" key="2">
    <source>
        <dbReference type="Proteomes" id="UP000198501"/>
    </source>
</evidence>
<organism evidence="1 2">
    <name type="scientific">Psychrobacter pacificensis</name>
    <dbReference type="NCBI Taxonomy" id="112002"/>
    <lineage>
        <taxon>Bacteria</taxon>
        <taxon>Pseudomonadati</taxon>
        <taxon>Pseudomonadota</taxon>
        <taxon>Gammaproteobacteria</taxon>
        <taxon>Moraxellales</taxon>
        <taxon>Moraxellaceae</taxon>
        <taxon>Psychrobacter</taxon>
    </lineage>
</organism>
<dbReference type="Proteomes" id="UP000198501">
    <property type="component" value="Unassembled WGS sequence"/>
</dbReference>
<accession>A0A1G6XW78</accession>
<gene>
    <name evidence="1" type="ORF">SAMN05660405_01445</name>
</gene>
<evidence type="ECO:0000313" key="1">
    <source>
        <dbReference type="EMBL" id="SDD81626.1"/>
    </source>
</evidence>
<name>A0A1G6XW78_9GAMM</name>
<sequence>MRELKRKTEENPRTRRADNTPLFARRDYNNFYSLIGKKYV</sequence>
<dbReference type="EMBL" id="FNAL01000009">
    <property type="protein sequence ID" value="SDD81626.1"/>
    <property type="molecule type" value="Genomic_DNA"/>
</dbReference>
<reference evidence="1 2" key="1">
    <citation type="submission" date="2016-10" db="EMBL/GenBank/DDBJ databases">
        <authorList>
            <person name="de Groot N.N."/>
        </authorList>
    </citation>
    <scope>NUCLEOTIDE SEQUENCE [LARGE SCALE GENOMIC DNA]</scope>
    <source>
        <strain evidence="1 2">DSM 23406</strain>
    </source>
</reference>
<protein>
    <submittedName>
        <fullName evidence="1">Uncharacterized protein</fullName>
    </submittedName>
</protein>